<dbReference type="PANTHER" id="PTHR11071">
    <property type="entry name" value="PEPTIDYL-PROLYL CIS-TRANS ISOMERASE"/>
    <property type="match status" value="1"/>
</dbReference>
<dbReference type="SUPFAM" id="SSF50891">
    <property type="entry name" value="Cyclophilin-like"/>
    <property type="match status" value="1"/>
</dbReference>
<dbReference type="InterPro" id="IPR029000">
    <property type="entry name" value="Cyclophilin-like_dom_sf"/>
</dbReference>
<dbReference type="Pfam" id="PF00160">
    <property type="entry name" value="Pro_isomerase"/>
    <property type="match status" value="1"/>
</dbReference>
<organism evidence="2">
    <name type="scientific">Hemiscolopendra marginata</name>
    <dbReference type="NCBI Taxonomy" id="943146"/>
    <lineage>
        <taxon>Eukaryota</taxon>
        <taxon>Metazoa</taxon>
        <taxon>Ecdysozoa</taxon>
        <taxon>Arthropoda</taxon>
        <taxon>Myriapoda</taxon>
        <taxon>Chilopoda</taxon>
        <taxon>Pleurostigmophora</taxon>
        <taxon>Scolopendromorpha</taxon>
        <taxon>Scolopendridae</taxon>
        <taxon>Hemiscolopendra</taxon>
    </lineage>
</organism>
<dbReference type="GO" id="GO:0005737">
    <property type="term" value="C:cytoplasm"/>
    <property type="evidence" value="ECO:0007669"/>
    <property type="project" value="TreeGrafter"/>
</dbReference>
<protein>
    <submittedName>
        <fullName evidence="2">Peptidyl-prolyl cis-trans isomerase</fullName>
    </submittedName>
</protein>
<name>A0A646QGI5_9MYRI</name>
<evidence type="ECO:0000313" key="2">
    <source>
        <dbReference type="EMBL" id="MUP40804.1"/>
    </source>
</evidence>
<proteinExistence type="predicted"/>
<sequence length="332" mass="37916">MEPFSVHLFGLINSMKYYKVKFLLDYIQGKNPKMISQCVSEALVETEWEEFVNLQKRKLGGEVWAFCDSAMVFINKEFLGGCENFHYWCKNELLLQIPKYPDSLMSEAILEMKNQLKARNHPFVYLDVSVSNVCLGSLVFELYADIVPKTCKNFITLCTGERGKSSVMPDCLLWYKNSSFHRIVPGGWIQGGDIYSGNGDGGESIYGQRFEDENYRVCHNRRGILGMANNGKHSNNSQFYITLGPALWMDTKFVAFGQLVFGYKILQVLEELETYNERPIKQTAISECGKFDIDAMHLIEATKTDTAVYLPEPKDIPDIKIKICLPFTAFMP</sequence>
<dbReference type="PANTHER" id="PTHR11071:SF561">
    <property type="entry name" value="PEPTIDYL-PROLYL CIS-TRANS ISOMERASE D-RELATED"/>
    <property type="match status" value="1"/>
</dbReference>
<dbReference type="FunFam" id="2.40.100.10:FF:000048">
    <property type="entry name" value="Peptidyl-prolyl cis-trans isomerase"/>
    <property type="match status" value="1"/>
</dbReference>
<feature type="domain" description="PPIase cyclophilin-type" evidence="1">
    <location>
        <begin position="125"/>
        <end position="290"/>
    </location>
</feature>
<dbReference type="PROSITE" id="PS50072">
    <property type="entry name" value="CSA_PPIASE_2"/>
    <property type="match status" value="1"/>
</dbReference>
<dbReference type="EMBL" id="GHBY01000627">
    <property type="protein sequence ID" value="MUP40804.1"/>
    <property type="molecule type" value="Transcribed_RNA"/>
</dbReference>
<keyword evidence="2" id="KW-0413">Isomerase</keyword>
<dbReference type="AlphaFoldDB" id="A0A646QGI5"/>
<dbReference type="InterPro" id="IPR002130">
    <property type="entry name" value="Cyclophilin-type_PPIase_dom"/>
</dbReference>
<reference evidence="2" key="1">
    <citation type="submission" date="2018-11" db="EMBL/GenBank/DDBJ databases">
        <title>Venom-gland transcriptomics and venom proteomics of the Florida green centipede (Hemiscolopendra marginata) reveal sex-based variation in a centipede venom.</title>
        <authorList>
            <person name="Nystrom G.S."/>
            <person name="Ward M.J."/>
            <person name="Ellsworth S.A."/>
            <person name="Rokyta D.R."/>
        </authorList>
    </citation>
    <scope>NUCLEOTIDE SEQUENCE</scope>
    <source>
        <tissue evidence="2">Venom gland</tissue>
    </source>
</reference>
<dbReference type="Gene3D" id="2.40.100.10">
    <property type="entry name" value="Cyclophilin-like"/>
    <property type="match status" value="1"/>
</dbReference>
<evidence type="ECO:0000259" key="1">
    <source>
        <dbReference type="PROSITE" id="PS50072"/>
    </source>
</evidence>
<accession>A0A646QGI5</accession>
<dbReference type="PRINTS" id="PR00153">
    <property type="entry name" value="CSAPPISMRASE"/>
</dbReference>
<dbReference type="GO" id="GO:0003755">
    <property type="term" value="F:peptidyl-prolyl cis-trans isomerase activity"/>
    <property type="evidence" value="ECO:0007669"/>
    <property type="project" value="InterPro"/>
</dbReference>